<dbReference type="PANTHER" id="PTHR47943:SF8">
    <property type="entry name" value="CYTOCHROME P450"/>
    <property type="match status" value="1"/>
</dbReference>
<dbReference type="GO" id="GO:0005506">
    <property type="term" value="F:iron ion binding"/>
    <property type="evidence" value="ECO:0007669"/>
    <property type="project" value="InterPro"/>
</dbReference>
<evidence type="ECO:0000256" key="3">
    <source>
        <dbReference type="ARBA" id="ARBA00010617"/>
    </source>
</evidence>
<keyword evidence="6" id="KW-0560">Oxidoreductase</keyword>
<keyword evidence="8" id="KW-0503">Monooxygenase</keyword>
<keyword evidence="7" id="KW-0408">Iron</keyword>
<evidence type="ECO:0000256" key="6">
    <source>
        <dbReference type="ARBA" id="ARBA00023002"/>
    </source>
</evidence>
<evidence type="ECO:0000256" key="5">
    <source>
        <dbReference type="ARBA" id="ARBA00022723"/>
    </source>
</evidence>
<evidence type="ECO:0000313" key="12">
    <source>
        <dbReference type="Proteomes" id="UP001417504"/>
    </source>
</evidence>
<evidence type="ECO:0000256" key="2">
    <source>
        <dbReference type="ARBA" id="ARBA00004370"/>
    </source>
</evidence>
<evidence type="ECO:0000256" key="8">
    <source>
        <dbReference type="ARBA" id="ARBA00023033"/>
    </source>
</evidence>
<comment type="cofactor">
    <cofactor evidence="1">
        <name>heme</name>
        <dbReference type="ChEBI" id="CHEBI:30413"/>
    </cofactor>
</comment>
<dbReference type="GO" id="GO:0016705">
    <property type="term" value="F:oxidoreductase activity, acting on paired donors, with incorporation or reduction of molecular oxygen"/>
    <property type="evidence" value="ECO:0007669"/>
    <property type="project" value="InterPro"/>
</dbReference>
<sequence length="125" mass="14541">MSRRCSESENEAEEMKELVEDFAELVGKFNLSDYIWFCKNLDLQGIRKRFEEARAKYDRMIEKIIKEREEARKSFNTERLFGLAIGTNLSVVHLIQSSNSQRMAIWSCSTSSKNQFGLPTLPQIP</sequence>
<evidence type="ECO:0000313" key="11">
    <source>
        <dbReference type="EMBL" id="KAK9095774.1"/>
    </source>
</evidence>
<keyword evidence="5" id="KW-0479">Metal-binding</keyword>
<comment type="caution">
    <text evidence="11">The sequence shown here is derived from an EMBL/GenBank/DDBJ whole genome shotgun (WGS) entry which is preliminary data.</text>
</comment>
<proteinExistence type="inferred from homology"/>
<dbReference type="InterPro" id="IPR036396">
    <property type="entry name" value="Cyt_P450_sf"/>
</dbReference>
<keyword evidence="4" id="KW-0349">Heme</keyword>
<dbReference type="EMBL" id="JBBNAE010000009">
    <property type="protein sequence ID" value="KAK9095774.1"/>
    <property type="molecule type" value="Genomic_DNA"/>
</dbReference>
<dbReference type="PANTHER" id="PTHR47943">
    <property type="entry name" value="CYTOCHROME P450 93A3-LIKE"/>
    <property type="match status" value="1"/>
</dbReference>
<evidence type="ECO:0000256" key="4">
    <source>
        <dbReference type="ARBA" id="ARBA00022617"/>
    </source>
</evidence>
<evidence type="ECO:0000256" key="9">
    <source>
        <dbReference type="ARBA" id="ARBA00023136"/>
    </source>
</evidence>
<dbReference type="Proteomes" id="UP001417504">
    <property type="component" value="Unassembled WGS sequence"/>
</dbReference>
<name>A0AAP0HRC8_9MAGN</name>
<keyword evidence="9" id="KW-0472">Membrane</keyword>
<keyword evidence="12" id="KW-1185">Reference proteome</keyword>
<keyword evidence="10" id="KW-0175">Coiled coil</keyword>
<dbReference type="AlphaFoldDB" id="A0AAP0HRC8"/>
<evidence type="ECO:0000256" key="10">
    <source>
        <dbReference type="SAM" id="Coils"/>
    </source>
</evidence>
<feature type="coiled-coil region" evidence="10">
    <location>
        <begin position="5"/>
        <end position="74"/>
    </location>
</feature>
<evidence type="ECO:0000256" key="1">
    <source>
        <dbReference type="ARBA" id="ARBA00001971"/>
    </source>
</evidence>
<comment type="subcellular location">
    <subcellularLocation>
        <location evidence="2">Membrane</location>
    </subcellularLocation>
</comment>
<accession>A0AAP0HRC8</accession>
<dbReference type="Gene3D" id="1.10.630.10">
    <property type="entry name" value="Cytochrome P450"/>
    <property type="match status" value="1"/>
</dbReference>
<protein>
    <submittedName>
        <fullName evidence="11">Uncharacterized protein</fullName>
    </submittedName>
</protein>
<organism evidence="11 12">
    <name type="scientific">Stephania japonica</name>
    <dbReference type="NCBI Taxonomy" id="461633"/>
    <lineage>
        <taxon>Eukaryota</taxon>
        <taxon>Viridiplantae</taxon>
        <taxon>Streptophyta</taxon>
        <taxon>Embryophyta</taxon>
        <taxon>Tracheophyta</taxon>
        <taxon>Spermatophyta</taxon>
        <taxon>Magnoliopsida</taxon>
        <taxon>Ranunculales</taxon>
        <taxon>Menispermaceae</taxon>
        <taxon>Menispermoideae</taxon>
        <taxon>Cissampelideae</taxon>
        <taxon>Stephania</taxon>
    </lineage>
</organism>
<dbReference type="SUPFAM" id="SSF48264">
    <property type="entry name" value="Cytochrome P450"/>
    <property type="match status" value="1"/>
</dbReference>
<dbReference type="GO" id="GO:0016020">
    <property type="term" value="C:membrane"/>
    <property type="evidence" value="ECO:0007669"/>
    <property type="project" value="UniProtKB-SubCell"/>
</dbReference>
<dbReference type="GO" id="GO:0020037">
    <property type="term" value="F:heme binding"/>
    <property type="evidence" value="ECO:0007669"/>
    <property type="project" value="InterPro"/>
</dbReference>
<comment type="similarity">
    <text evidence="3">Belongs to the cytochrome P450 family.</text>
</comment>
<reference evidence="11 12" key="1">
    <citation type="submission" date="2024-01" db="EMBL/GenBank/DDBJ databases">
        <title>Genome assemblies of Stephania.</title>
        <authorList>
            <person name="Yang L."/>
        </authorList>
    </citation>
    <scope>NUCLEOTIDE SEQUENCE [LARGE SCALE GENOMIC DNA]</scope>
    <source>
        <strain evidence="11">QJT</strain>
        <tissue evidence="11">Leaf</tissue>
    </source>
</reference>
<evidence type="ECO:0000256" key="7">
    <source>
        <dbReference type="ARBA" id="ARBA00023004"/>
    </source>
</evidence>
<gene>
    <name evidence="11" type="ORF">Sjap_021271</name>
</gene>
<dbReference type="GO" id="GO:0004497">
    <property type="term" value="F:monooxygenase activity"/>
    <property type="evidence" value="ECO:0007669"/>
    <property type="project" value="UniProtKB-KW"/>
</dbReference>